<proteinExistence type="predicted"/>
<dbReference type="InterPro" id="IPR056112">
    <property type="entry name" value="DUF7695"/>
</dbReference>
<dbReference type="AlphaFoldDB" id="A0A6C0ICC3"/>
<organism evidence="2">
    <name type="scientific">viral metagenome</name>
    <dbReference type="NCBI Taxonomy" id="1070528"/>
    <lineage>
        <taxon>unclassified sequences</taxon>
        <taxon>metagenomes</taxon>
        <taxon>organismal metagenomes</taxon>
    </lineage>
</organism>
<evidence type="ECO:0000313" key="2">
    <source>
        <dbReference type="EMBL" id="QHT90047.1"/>
    </source>
</evidence>
<name>A0A6C0ICC3_9ZZZZ</name>
<accession>A0A6C0ICC3</accession>
<feature type="domain" description="DUF7695" evidence="1">
    <location>
        <begin position="15"/>
        <end position="68"/>
    </location>
</feature>
<protein>
    <recommendedName>
        <fullName evidence="1">DUF7695 domain-containing protein</fullName>
    </recommendedName>
</protein>
<evidence type="ECO:0000259" key="1">
    <source>
        <dbReference type="Pfam" id="PF24749"/>
    </source>
</evidence>
<sequence>MPSIIYGGVRYTQTRHAIQCRKCSETIESKHRHDFKYCSCGAVAIDGGISAGNRILGDPSDIEDRSVYCAVIEKKKIFITRPPKNE</sequence>
<dbReference type="EMBL" id="MN740152">
    <property type="protein sequence ID" value="QHT90047.1"/>
    <property type="molecule type" value="Genomic_DNA"/>
</dbReference>
<dbReference type="Pfam" id="PF24749">
    <property type="entry name" value="DUF7695"/>
    <property type="match status" value="1"/>
</dbReference>
<reference evidence="2" key="1">
    <citation type="journal article" date="2020" name="Nature">
        <title>Giant virus diversity and host interactions through global metagenomics.</title>
        <authorList>
            <person name="Schulz F."/>
            <person name="Roux S."/>
            <person name="Paez-Espino D."/>
            <person name="Jungbluth S."/>
            <person name="Walsh D.A."/>
            <person name="Denef V.J."/>
            <person name="McMahon K.D."/>
            <person name="Konstantinidis K.T."/>
            <person name="Eloe-Fadrosh E.A."/>
            <person name="Kyrpides N.C."/>
            <person name="Woyke T."/>
        </authorList>
    </citation>
    <scope>NUCLEOTIDE SEQUENCE</scope>
    <source>
        <strain evidence="2">GVMAG-M-3300023184-62</strain>
    </source>
</reference>